<dbReference type="Pfam" id="PF06356">
    <property type="entry name" value="DUF1064"/>
    <property type="match status" value="1"/>
</dbReference>
<dbReference type="RefSeq" id="WP_098127090.1">
    <property type="nucleotide sequence ID" value="NZ_NUAN01000112.1"/>
</dbReference>
<dbReference type="Gene3D" id="3.40.91.30">
    <property type="match status" value="1"/>
</dbReference>
<dbReference type="EMBL" id="NUAN01000112">
    <property type="protein sequence ID" value="PEN94032.1"/>
    <property type="molecule type" value="Genomic_DNA"/>
</dbReference>
<gene>
    <name evidence="1" type="ORF">CN553_18110</name>
</gene>
<organism evidence="1 2">
    <name type="scientific">Bacillus cereus</name>
    <dbReference type="NCBI Taxonomy" id="1396"/>
    <lineage>
        <taxon>Bacteria</taxon>
        <taxon>Bacillati</taxon>
        <taxon>Bacillota</taxon>
        <taxon>Bacilli</taxon>
        <taxon>Bacillales</taxon>
        <taxon>Bacillaceae</taxon>
        <taxon>Bacillus</taxon>
        <taxon>Bacillus cereus group</taxon>
    </lineage>
</organism>
<sequence>MSKYKNKKVNLDGHVFDSKAEANYYECLKIRHVKGEVEGFELQPIFKLQPAFKKQDKSFQAITYIADFLVYLPNGEVEVIDIKGVITETFNVKRTLFEYKYPHLQLILLKHVKKYGGFITLDEYNKLQRVEKRVKNKTKQSKGSGS</sequence>
<name>A0A9X6UA24_BACCE</name>
<comment type="caution">
    <text evidence="1">The sequence shown here is derived from an EMBL/GenBank/DDBJ whole genome shotgun (WGS) entry which is preliminary data.</text>
</comment>
<accession>A0A9X6UA24</accession>
<proteinExistence type="predicted"/>
<protein>
    <recommendedName>
        <fullName evidence="3">DUF1064 domain-containing protein</fullName>
    </recommendedName>
</protein>
<reference evidence="1 2" key="1">
    <citation type="submission" date="2017-09" db="EMBL/GenBank/DDBJ databases">
        <title>Large-scale bioinformatics analysis of Bacillus genomes uncovers conserved roles of natural products in bacterial physiology.</title>
        <authorList>
            <consortium name="Agbiome Team Llc"/>
            <person name="Bleich R.M."/>
            <person name="Kirk G.J."/>
            <person name="Santa Maria K.C."/>
            <person name="Allen S.E."/>
            <person name="Farag S."/>
            <person name="Shank E.A."/>
            <person name="Bowers A."/>
        </authorList>
    </citation>
    <scope>NUCLEOTIDE SEQUENCE [LARGE SCALE GENOMIC DNA]</scope>
    <source>
        <strain evidence="1 2">AFS027647</strain>
    </source>
</reference>
<dbReference type="InterPro" id="IPR009414">
    <property type="entry name" value="DUF1064"/>
</dbReference>
<evidence type="ECO:0000313" key="1">
    <source>
        <dbReference type="EMBL" id="PEN94032.1"/>
    </source>
</evidence>
<evidence type="ECO:0000313" key="2">
    <source>
        <dbReference type="Proteomes" id="UP000220691"/>
    </source>
</evidence>
<dbReference type="AlphaFoldDB" id="A0A9X6UA24"/>
<evidence type="ECO:0008006" key="3">
    <source>
        <dbReference type="Google" id="ProtNLM"/>
    </source>
</evidence>
<dbReference type="Proteomes" id="UP000220691">
    <property type="component" value="Unassembled WGS sequence"/>
</dbReference>